<evidence type="ECO:0000256" key="13">
    <source>
        <dbReference type="ARBA" id="ARBA00023125"/>
    </source>
</evidence>
<evidence type="ECO:0000259" key="24">
    <source>
        <dbReference type="PROSITE" id="PS51193"/>
    </source>
</evidence>
<comment type="cofactor">
    <cofactor evidence="1">
        <name>[4Fe-4S] cluster</name>
        <dbReference type="ChEBI" id="CHEBI:49883"/>
    </cofactor>
</comment>
<reference evidence="25" key="1">
    <citation type="journal article" date="2021" name="J Fungi (Basel)">
        <title>Virulence traits and population genomics of the black yeast Aureobasidium melanogenum.</title>
        <authorList>
            <person name="Cernosa A."/>
            <person name="Sun X."/>
            <person name="Gostincar C."/>
            <person name="Fang C."/>
            <person name="Gunde-Cimerman N."/>
            <person name="Song Z."/>
        </authorList>
    </citation>
    <scope>NUCLEOTIDE SEQUENCE</scope>
    <source>
        <strain evidence="25">EXF-8016</strain>
    </source>
</reference>
<dbReference type="PROSITE" id="PS00690">
    <property type="entry name" value="DEAH_ATP_HELICASE"/>
    <property type="match status" value="1"/>
</dbReference>
<feature type="domain" description="Helicase ATP-binding" evidence="24">
    <location>
        <begin position="3"/>
        <end position="426"/>
    </location>
</feature>
<evidence type="ECO:0000256" key="15">
    <source>
        <dbReference type="ARBA" id="ARBA00023242"/>
    </source>
</evidence>
<dbReference type="Pfam" id="PF13307">
    <property type="entry name" value="Helicase_C_2"/>
    <property type="match status" value="1"/>
</dbReference>
<comment type="function">
    <text evidence="21">ATP-dependent DNA helicase important for chromosome transmission and normal cell cycle progression in G(2)/M. May have a role in changing DNA topology to allow the loading of proteins involved in maintaining sister chromatid cohesion in the vicinity of the centromeres. Has a specific role in chromosome segregation during meiosis II.</text>
</comment>
<dbReference type="EC" id="5.6.2.3" evidence="18"/>
<dbReference type="InterPro" id="IPR010614">
    <property type="entry name" value="RAD3-like_helicase_DEAD"/>
</dbReference>
<proteinExistence type="inferred from homology"/>
<dbReference type="GO" id="GO:0051536">
    <property type="term" value="F:iron-sulfur cluster binding"/>
    <property type="evidence" value="ECO:0007669"/>
    <property type="project" value="UniProtKB-KW"/>
</dbReference>
<dbReference type="InterPro" id="IPR014013">
    <property type="entry name" value="Helic_SF1/SF2_ATP-bd_DinG/Rad3"/>
</dbReference>
<evidence type="ECO:0000256" key="23">
    <source>
        <dbReference type="SAM" id="Coils"/>
    </source>
</evidence>
<dbReference type="OrthoDB" id="267079at2759"/>
<keyword evidence="13" id="KW-0238">DNA-binding</keyword>
<dbReference type="PROSITE" id="PS51193">
    <property type="entry name" value="HELICASE_ATP_BIND_2"/>
    <property type="match status" value="1"/>
</dbReference>
<feature type="coiled-coil region" evidence="23">
    <location>
        <begin position="90"/>
        <end position="120"/>
    </location>
</feature>
<dbReference type="GO" id="GO:0016818">
    <property type="term" value="F:hydrolase activity, acting on acid anhydrides, in phosphorus-containing anhydrides"/>
    <property type="evidence" value="ECO:0007669"/>
    <property type="project" value="InterPro"/>
</dbReference>
<keyword evidence="8" id="KW-0378">Hydrolase</keyword>
<evidence type="ECO:0000256" key="5">
    <source>
        <dbReference type="ARBA" id="ARBA00017386"/>
    </source>
</evidence>
<dbReference type="FunFam" id="3.40.50.300:FF:002774">
    <property type="entry name" value="ATP-dependent DNA helicase chl1"/>
    <property type="match status" value="1"/>
</dbReference>
<accession>A0A9P8KCW7</accession>
<feature type="non-terminal residue" evidence="25">
    <location>
        <position position="849"/>
    </location>
</feature>
<evidence type="ECO:0000256" key="1">
    <source>
        <dbReference type="ARBA" id="ARBA00001966"/>
    </source>
</evidence>
<comment type="similarity">
    <text evidence="3">Belongs to the DEAD box helicase family. DEAH subfamily. DDX11/CHL1 sub-subfamily.</text>
</comment>
<dbReference type="InterPro" id="IPR027417">
    <property type="entry name" value="P-loop_NTPase"/>
</dbReference>
<evidence type="ECO:0000256" key="19">
    <source>
        <dbReference type="ARBA" id="ARBA00044998"/>
    </source>
</evidence>
<dbReference type="NCBIfam" id="TIGR00604">
    <property type="entry name" value="rad3"/>
    <property type="match status" value="1"/>
</dbReference>
<evidence type="ECO:0000256" key="17">
    <source>
        <dbReference type="ARBA" id="ARBA00029709"/>
    </source>
</evidence>
<keyword evidence="7" id="KW-0547">Nucleotide-binding</keyword>
<evidence type="ECO:0000313" key="25">
    <source>
        <dbReference type="EMBL" id="KAH0237920.1"/>
    </source>
</evidence>
<dbReference type="AlphaFoldDB" id="A0A9P8KCW7"/>
<evidence type="ECO:0000256" key="22">
    <source>
        <dbReference type="ARBA" id="ARBA00048954"/>
    </source>
</evidence>
<dbReference type="FunFam" id="3.40.50.300:FF:001372">
    <property type="entry name" value="ATP-dependent DNA helicase chl1"/>
    <property type="match status" value="1"/>
</dbReference>
<evidence type="ECO:0000256" key="8">
    <source>
        <dbReference type="ARBA" id="ARBA00022801"/>
    </source>
</evidence>
<evidence type="ECO:0000256" key="11">
    <source>
        <dbReference type="ARBA" id="ARBA00023004"/>
    </source>
</evidence>
<keyword evidence="9 25" id="KW-0347">Helicase</keyword>
<dbReference type="Gene3D" id="3.40.50.300">
    <property type="entry name" value="P-loop containing nucleotide triphosphate hydrolases"/>
    <property type="match status" value="3"/>
</dbReference>
<reference evidence="25" key="2">
    <citation type="submission" date="2021-08" db="EMBL/GenBank/DDBJ databases">
        <authorList>
            <person name="Gostincar C."/>
            <person name="Sun X."/>
            <person name="Song Z."/>
            <person name="Gunde-Cimerman N."/>
        </authorList>
    </citation>
    <scope>NUCLEOTIDE SEQUENCE</scope>
    <source>
        <strain evidence="25">EXF-8016</strain>
    </source>
</reference>
<dbReference type="InterPro" id="IPR045028">
    <property type="entry name" value="DinG/Rad3-like"/>
</dbReference>
<evidence type="ECO:0000256" key="14">
    <source>
        <dbReference type="ARBA" id="ARBA00023235"/>
    </source>
</evidence>
<evidence type="ECO:0000256" key="21">
    <source>
        <dbReference type="ARBA" id="ARBA00045702"/>
    </source>
</evidence>
<keyword evidence="16" id="KW-0131">Cell cycle</keyword>
<keyword evidence="11" id="KW-0408">Iron</keyword>
<evidence type="ECO:0000256" key="7">
    <source>
        <dbReference type="ARBA" id="ARBA00022741"/>
    </source>
</evidence>
<comment type="catalytic activity">
    <reaction evidence="22">
        <text>ATP + H2O = ADP + phosphate + H(+)</text>
        <dbReference type="Rhea" id="RHEA:13065"/>
        <dbReference type="ChEBI" id="CHEBI:15377"/>
        <dbReference type="ChEBI" id="CHEBI:15378"/>
        <dbReference type="ChEBI" id="CHEBI:30616"/>
        <dbReference type="ChEBI" id="CHEBI:43474"/>
        <dbReference type="ChEBI" id="CHEBI:456216"/>
        <dbReference type="EC" id="5.6.2.3"/>
    </reaction>
</comment>
<dbReference type="GO" id="GO:0034085">
    <property type="term" value="P:establishment of sister chromatid cohesion"/>
    <property type="evidence" value="ECO:0007669"/>
    <property type="project" value="TreeGrafter"/>
</dbReference>
<dbReference type="InterPro" id="IPR002464">
    <property type="entry name" value="DNA/RNA_helicase_DEAH_CS"/>
</dbReference>
<keyword evidence="10" id="KW-0067">ATP-binding</keyword>
<keyword evidence="14" id="KW-0413">Isomerase</keyword>
<sequence>MESAEKFYHPYEPYDIQLQFMRALYDCIEQGKIGIFESPTGTGKSLSLACGSLTWLRDHKRKEFDESIAAIEGDDDEPEWMVQHSRDERKNQVIQKRAELEAKLEKIRQHERKIRDRQENGLPLNKKRKLDDDNNGKIADIVDDEQFALDDYESDDDGSKAPHTNIGTIDLGLSKETQALMQKLGYGLSAASQSENLEAEDELKIYFCSRTHSQLSQFVNELRRLNLPAAIPAVQEEIKRKPSLSEELKHLSLGSRKNLCINAKVSSLKSMTAVNERCLELQDAKTPKDKKCPFVPNKENEGSVLDFQHHALAKIRDIEDLGALGKKLGVCPYYATRPAVKPSEIVTLPYPLLLQKTAREALGLSLKNHIVIIDEAHNLMDAISSIHTVEVSLQQLHFARAQLTAYLQRFRNRLKGKNRVYVTQVVRLLDSIANYLQSLETKNGTEGIVQATDLLKGKGVDQINLYKLMHYLQESKLARKVEGYVSVEQQKQQKLNNTGNAKEATVPVLTHITNLFMVLTNPAREGRLFYTVGEDKTQTKVKYMLLDPSEHFRDIVEEARAVILAGGTMSPMSDYTAQLFPYLDKTRITTLSCGHVIPTTNLFVSPVVTSQNNTEFNFSFSSRNLASTITALGDSILKLLPTIPHGCVAFFPSYSYLDQVVAQWQKTGLWTKMQKAKTIFRETQQTGTEDTLNAYTTAVKTLPTGALLLAVIGGRLSEGINFSDELGRCVMVIGLPYANPNTAEQKAKIKYIEEKAVASSAGGAAAAARDFADNTCMRAVNQAIGRAVRHKNDWSAILLFDNRYTQKRIQGRLPGWIKASLGQTTRTGFTDVEAGLKRFYAGKAREAAV</sequence>
<keyword evidence="12" id="KW-0411">Iron-sulfur</keyword>
<dbReference type="SMART" id="SM00491">
    <property type="entry name" value="HELICc2"/>
    <property type="match status" value="1"/>
</dbReference>
<dbReference type="GO" id="GO:0005634">
    <property type="term" value="C:nucleus"/>
    <property type="evidence" value="ECO:0007669"/>
    <property type="project" value="UniProtKB-SubCell"/>
</dbReference>
<keyword evidence="23" id="KW-0175">Coiled coil</keyword>
<dbReference type="PANTHER" id="PTHR11472">
    <property type="entry name" value="DNA REPAIR DEAD HELICASE RAD3/XP-D SUBFAMILY MEMBER"/>
    <property type="match status" value="1"/>
</dbReference>
<dbReference type="PANTHER" id="PTHR11472:SF41">
    <property type="entry name" value="ATP-DEPENDENT DNA HELICASE DDX11-RELATED"/>
    <property type="match status" value="1"/>
</dbReference>
<dbReference type="GO" id="GO:0005524">
    <property type="term" value="F:ATP binding"/>
    <property type="evidence" value="ECO:0007669"/>
    <property type="project" value="UniProtKB-KW"/>
</dbReference>
<dbReference type="Proteomes" id="UP000767238">
    <property type="component" value="Unassembled WGS sequence"/>
</dbReference>
<dbReference type="SUPFAM" id="SSF52540">
    <property type="entry name" value="P-loop containing nucleoside triphosphate hydrolases"/>
    <property type="match status" value="1"/>
</dbReference>
<protein>
    <recommendedName>
        <fullName evidence="5">ATP-dependent DNA helicase CHL1</fullName>
        <ecNumber evidence="18">5.6.2.3</ecNumber>
    </recommendedName>
    <alternativeName>
        <fullName evidence="4">ATP-dependent DNA helicase chl1</fullName>
    </alternativeName>
    <alternativeName>
        <fullName evidence="17">Chromosome loss protein 1</fullName>
    </alternativeName>
    <alternativeName>
        <fullName evidence="19 20">DNA 5'-3' helicase CHL1</fullName>
    </alternativeName>
</protein>
<evidence type="ECO:0000313" key="26">
    <source>
        <dbReference type="Proteomes" id="UP000767238"/>
    </source>
</evidence>
<evidence type="ECO:0000256" key="4">
    <source>
        <dbReference type="ARBA" id="ARBA00016387"/>
    </source>
</evidence>
<evidence type="ECO:0000256" key="2">
    <source>
        <dbReference type="ARBA" id="ARBA00004123"/>
    </source>
</evidence>
<evidence type="ECO:0000256" key="9">
    <source>
        <dbReference type="ARBA" id="ARBA00022806"/>
    </source>
</evidence>
<dbReference type="InterPro" id="IPR013020">
    <property type="entry name" value="Rad3/Chl1-like"/>
</dbReference>
<organism evidence="25 26">
    <name type="scientific">Aureobasidium melanogenum</name>
    <name type="common">Aureobasidium pullulans var. melanogenum</name>
    <dbReference type="NCBI Taxonomy" id="46634"/>
    <lineage>
        <taxon>Eukaryota</taxon>
        <taxon>Fungi</taxon>
        <taxon>Dikarya</taxon>
        <taxon>Ascomycota</taxon>
        <taxon>Pezizomycotina</taxon>
        <taxon>Dothideomycetes</taxon>
        <taxon>Dothideomycetidae</taxon>
        <taxon>Dothideales</taxon>
        <taxon>Saccotheciaceae</taxon>
        <taxon>Aureobasidium</taxon>
    </lineage>
</organism>
<gene>
    <name evidence="25" type="ORF">KCV03_g308</name>
</gene>
<dbReference type="InterPro" id="IPR006555">
    <property type="entry name" value="ATP-dep_Helicase_C"/>
</dbReference>
<dbReference type="SMART" id="SM00488">
    <property type="entry name" value="DEXDc2"/>
    <property type="match status" value="1"/>
</dbReference>
<name>A0A9P8KCW7_AURME</name>
<comment type="caution">
    <text evidence="25">The sequence shown here is derived from an EMBL/GenBank/DDBJ whole genome shotgun (WGS) entry which is preliminary data.</text>
</comment>
<dbReference type="GO" id="GO:0006974">
    <property type="term" value="P:DNA damage response"/>
    <property type="evidence" value="ECO:0007669"/>
    <property type="project" value="UniProtKB-ARBA"/>
</dbReference>
<dbReference type="EMBL" id="JAHFYH010000001">
    <property type="protein sequence ID" value="KAH0237920.1"/>
    <property type="molecule type" value="Genomic_DNA"/>
</dbReference>
<dbReference type="GO" id="GO:0006139">
    <property type="term" value="P:nucleobase-containing compound metabolic process"/>
    <property type="evidence" value="ECO:0007669"/>
    <property type="project" value="InterPro"/>
</dbReference>
<dbReference type="CDD" id="cd18788">
    <property type="entry name" value="SF2_C_XPD"/>
    <property type="match status" value="1"/>
</dbReference>
<evidence type="ECO:0000256" key="18">
    <source>
        <dbReference type="ARBA" id="ARBA00044969"/>
    </source>
</evidence>
<evidence type="ECO:0000256" key="3">
    <source>
        <dbReference type="ARBA" id="ARBA00008435"/>
    </source>
</evidence>
<dbReference type="GO" id="GO:0046872">
    <property type="term" value="F:metal ion binding"/>
    <property type="evidence" value="ECO:0007669"/>
    <property type="project" value="UniProtKB-KW"/>
</dbReference>
<evidence type="ECO:0000256" key="16">
    <source>
        <dbReference type="ARBA" id="ARBA00023306"/>
    </source>
</evidence>
<evidence type="ECO:0000256" key="12">
    <source>
        <dbReference type="ARBA" id="ARBA00023014"/>
    </source>
</evidence>
<evidence type="ECO:0000256" key="6">
    <source>
        <dbReference type="ARBA" id="ARBA00022723"/>
    </source>
</evidence>
<evidence type="ECO:0000256" key="10">
    <source>
        <dbReference type="ARBA" id="ARBA00022840"/>
    </source>
</evidence>
<dbReference type="Pfam" id="PF06733">
    <property type="entry name" value="DEAD_2"/>
    <property type="match status" value="1"/>
</dbReference>
<keyword evidence="15" id="KW-0539">Nucleus</keyword>
<evidence type="ECO:0000256" key="20">
    <source>
        <dbReference type="ARBA" id="ARBA00045008"/>
    </source>
</evidence>
<keyword evidence="6" id="KW-0479">Metal-binding</keyword>
<comment type="subcellular location">
    <subcellularLocation>
        <location evidence="2">Nucleus</location>
    </subcellularLocation>
</comment>
<dbReference type="GO" id="GO:0003677">
    <property type="term" value="F:DNA binding"/>
    <property type="evidence" value="ECO:0007669"/>
    <property type="project" value="UniProtKB-KW"/>
</dbReference>
<dbReference type="InterPro" id="IPR006554">
    <property type="entry name" value="Helicase-like_DEXD_c2"/>
</dbReference>
<dbReference type="GO" id="GO:0043139">
    <property type="term" value="F:5'-3' DNA helicase activity"/>
    <property type="evidence" value="ECO:0007669"/>
    <property type="project" value="UniProtKB-EC"/>
</dbReference>